<comment type="caution">
    <text evidence="1">The sequence shown here is derived from an EMBL/GenBank/DDBJ whole genome shotgun (WGS) entry which is preliminary data.</text>
</comment>
<name>A0A151K2Y4_9HYME</name>
<dbReference type="Proteomes" id="UP000078492">
    <property type="component" value="Unassembled WGS sequence"/>
</dbReference>
<proteinExistence type="predicted"/>
<keyword evidence="2" id="KW-1185">Reference proteome</keyword>
<reference evidence="1 2" key="1">
    <citation type="submission" date="2015-09" db="EMBL/GenBank/DDBJ databases">
        <title>Trachymyrmex cornetzi WGS genome.</title>
        <authorList>
            <person name="Nygaard S."/>
            <person name="Hu H."/>
            <person name="Boomsma J."/>
            <person name="Zhang G."/>
        </authorList>
    </citation>
    <scope>NUCLEOTIDE SEQUENCE [LARGE SCALE GENOMIC DNA]</scope>
    <source>
        <strain evidence="1">Tcor2-1</strain>
        <tissue evidence="1">Whole body</tissue>
    </source>
</reference>
<dbReference type="EMBL" id="LKEY01014772">
    <property type="protein sequence ID" value="KYN50486.1"/>
    <property type="molecule type" value="Genomic_DNA"/>
</dbReference>
<gene>
    <name evidence="1" type="ORF">ALC57_00124</name>
</gene>
<sequence>MRRRTTKHRRWWVRPVNRLRNAQGFYHNLVQGLLQNDHEEFFALYRAKEMRNTLKKYFVSPIGEAHAPWQYEYIFRGAIINPPVI</sequence>
<evidence type="ECO:0000313" key="1">
    <source>
        <dbReference type="EMBL" id="KYN50486.1"/>
    </source>
</evidence>
<organism evidence="1 2">
    <name type="scientific">Trachymyrmex cornetzi</name>
    <dbReference type="NCBI Taxonomy" id="471704"/>
    <lineage>
        <taxon>Eukaryota</taxon>
        <taxon>Metazoa</taxon>
        <taxon>Ecdysozoa</taxon>
        <taxon>Arthropoda</taxon>
        <taxon>Hexapoda</taxon>
        <taxon>Insecta</taxon>
        <taxon>Pterygota</taxon>
        <taxon>Neoptera</taxon>
        <taxon>Endopterygota</taxon>
        <taxon>Hymenoptera</taxon>
        <taxon>Apocrita</taxon>
        <taxon>Aculeata</taxon>
        <taxon>Formicoidea</taxon>
        <taxon>Formicidae</taxon>
        <taxon>Myrmicinae</taxon>
        <taxon>Trachymyrmex</taxon>
    </lineage>
</organism>
<protein>
    <submittedName>
        <fullName evidence="1">Uncharacterized protein</fullName>
    </submittedName>
</protein>
<accession>A0A151K2Y4</accession>
<evidence type="ECO:0000313" key="2">
    <source>
        <dbReference type="Proteomes" id="UP000078492"/>
    </source>
</evidence>
<dbReference type="AlphaFoldDB" id="A0A151K2Y4"/>